<evidence type="ECO:0000313" key="3">
    <source>
        <dbReference type="EMBL" id="KAA8485565.1"/>
    </source>
</evidence>
<dbReference type="InterPro" id="IPR000326">
    <property type="entry name" value="PAP2/HPO"/>
</dbReference>
<keyword evidence="1" id="KW-0812">Transmembrane</keyword>
<feature type="transmembrane region" description="Helical" evidence="1">
    <location>
        <begin position="129"/>
        <end position="150"/>
    </location>
</feature>
<dbReference type="EMBL" id="VWNE01000004">
    <property type="protein sequence ID" value="KAA8485565.1"/>
    <property type="molecule type" value="Genomic_DNA"/>
</dbReference>
<feature type="transmembrane region" description="Helical" evidence="1">
    <location>
        <begin position="86"/>
        <end position="109"/>
    </location>
</feature>
<dbReference type="Gene3D" id="1.20.144.10">
    <property type="entry name" value="Phosphatidic acid phosphatase type 2/haloperoxidase"/>
    <property type="match status" value="1"/>
</dbReference>
<evidence type="ECO:0000256" key="1">
    <source>
        <dbReference type="SAM" id="Phobius"/>
    </source>
</evidence>
<accession>A0A5M9HGN9</accession>
<name>A0A5M9HGN9_9SPHI</name>
<feature type="transmembrane region" description="Helical" evidence="1">
    <location>
        <begin position="182"/>
        <end position="200"/>
    </location>
</feature>
<dbReference type="AlphaFoldDB" id="A0A5M9HGN9"/>
<keyword evidence="1" id="KW-1133">Transmembrane helix</keyword>
<dbReference type="Proteomes" id="UP000322918">
    <property type="component" value="Unassembled WGS sequence"/>
</dbReference>
<dbReference type="RefSeq" id="WP_141813545.1">
    <property type="nucleotide sequence ID" value="NZ_VFPL01000001.1"/>
</dbReference>
<dbReference type="OrthoDB" id="800060at2"/>
<keyword evidence="1" id="KW-0472">Membrane</keyword>
<evidence type="ECO:0000259" key="2">
    <source>
        <dbReference type="Pfam" id="PF01569"/>
    </source>
</evidence>
<sequence length="240" mass="27598">MKAINILFSRSFFSQGFGLFFLLMALIWLQLIILLICYGNSQSTILLNSFHISWLDHPLFWVAQGSCSYIVTSGVVIALARRAPAYSLTAILASLFSWYACITIQYNHFQHWKAPVTSVLANSAVQPELNFPSVQAAVVTCLAIYLSWCFTESFKYAFIFWLVALLLMYSRIYLGWAYVSDVLAGNVLGTIMAICCILWLPERLERWYERRSKWWQDMIIAIMRTAAICTVFVNLKYFIL</sequence>
<dbReference type="SUPFAM" id="SSF48317">
    <property type="entry name" value="Acid phosphatase/Vanadium-dependent haloperoxidase"/>
    <property type="match status" value="1"/>
</dbReference>
<dbReference type="Pfam" id="PF01569">
    <property type="entry name" value="PAP2"/>
    <property type="match status" value="1"/>
</dbReference>
<feature type="transmembrane region" description="Helical" evidence="1">
    <location>
        <begin position="221"/>
        <end position="239"/>
    </location>
</feature>
<dbReference type="InterPro" id="IPR036938">
    <property type="entry name" value="PAP2/HPO_sf"/>
</dbReference>
<organism evidence="3 4">
    <name type="scientific">Arcticibacter tournemirensis</name>
    <dbReference type="NCBI Taxonomy" id="699437"/>
    <lineage>
        <taxon>Bacteria</taxon>
        <taxon>Pseudomonadati</taxon>
        <taxon>Bacteroidota</taxon>
        <taxon>Sphingobacteriia</taxon>
        <taxon>Sphingobacteriales</taxon>
        <taxon>Sphingobacteriaceae</taxon>
        <taxon>Arcticibacter</taxon>
    </lineage>
</organism>
<feature type="transmembrane region" description="Helical" evidence="1">
    <location>
        <begin position="157"/>
        <end position="176"/>
    </location>
</feature>
<evidence type="ECO:0000313" key="4">
    <source>
        <dbReference type="Proteomes" id="UP000322918"/>
    </source>
</evidence>
<protein>
    <submittedName>
        <fullName evidence="3">Phosphatase PAP2 family protein</fullName>
    </submittedName>
</protein>
<reference evidence="3 4" key="1">
    <citation type="submission" date="2019-09" db="EMBL/GenBank/DDBJ databases">
        <title>Pararcticibacter amylolyticus gen. nov., sp. nov., isolated from a rottenly hemp rope, and reclassification of Pedobacter tournemirensis as Pararcticibacter tournemirensis comb. nov.</title>
        <authorList>
            <person name="Cai Y."/>
        </authorList>
    </citation>
    <scope>NUCLEOTIDE SEQUENCE [LARGE SCALE GENOMIC DNA]</scope>
    <source>
        <strain evidence="3 4">TF5-37.2-LB10</strain>
    </source>
</reference>
<feature type="transmembrane region" description="Helical" evidence="1">
    <location>
        <begin position="59"/>
        <end position="79"/>
    </location>
</feature>
<feature type="domain" description="Phosphatidic acid phosphatase type 2/haloperoxidase" evidence="2">
    <location>
        <begin position="98"/>
        <end position="203"/>
    </location>
</feature>
<keyword evidence="4" id="KW-1185">Reference proteome</keyword>
<proteinExistence type="predicted"/>
<feature type="transmembrane region" description="Helical" evidence="1">
    <location>
        <begin position="12"/>
        <end position="39"/>
    </location>
</feature>
<comment type="caution">
    <text evidence="3">The sequence shown here is derived from an EMBL/GenBank/DDBJ whole genome shotgun (WGS) entry which is preliminary data.</text>
</comment>
<gene>
    <name evidence="3" type="ORF">F1649_03530</name>
</gene>